<proteinExistence type="predicted"/>
<evidence type="ECO:0000313" key="1">
    <source>
        <dbReference type="EMBL" id="QKU34695.1"/>
    </source>
</evidence>
<sequence>MTLFYTNTTYTNTTYIIKAITNLNYTETYNTKDATIIMASTYYDPAEGLPSAHITYYM</sequence>
<dbReference type="EMBL" id="KY523104">
    <property type="protein sequence ID" value="QKU34695.1"/>
    <property type="molecule type" value="Genomic_DNA"/>
</dbReference>
<protein>
    <submittedName>
        <fullName evidence="1">Putative orfan</fullName>
    </submittedName>
</protein>
<dbReference type="GeneID" id="80518104"/>
<name>A0A6N1NIA9_9VIRU</name>
<organism evidence="1">
    <name type="scientific">Tupanvirus soda lake</name>
    <dbReference type="NCBI Taxonomy" id="2126985"/>
    <lineage>
        <taxon>Viruses</taxon>
        <taxon>Varidnaviria</taxon>
        <taxon>Bamfordvirae</taxon>
        <taxon>Nucleocytoviricota</taxon>
        <taxon>Megaviricetes</taxon>
        <taxon>Imitervirales</taxon>
        <taxon>Mimiviridae</taxon>
        <taxon>Megamimivirinae</taxon>
        <taxon>Tupanvirus</taxon>
        <taxon>Tupanvirus salinum</taxon>
    </lineage>
</organism>
<reference evidence="1" key="2">
    <citation type="journal article" date="2018" name="Nat. Commun.">
        <title>Tailed giant Tupanvirus possesses the most complete translational apparatus of the known virosphere.</title>
        <authorList>
            <person name="Abrahao J."/>
            <person name="Silva L."/>
            <person name="Silva L.S."/>
            <person name="Khalil J.Y.B."/>
            <person name="Rodrigues R."/>
            <person name="Arantes T."/>
            <person name="Assis F."/>
            <person name="Boratto P."/>
            <person name="Andrade M."/>
            <person name="Kroon E.G."/>
            <person name="Ribeiro B."/>
            <person name="Bergier I."/>
            <person name="Seligmann H."/>
            <person name="Ghigo E."/>
            <person name="Colson P."/>
            <person name="Levasseur A."/>
            <person name="Kroemer G."/>
            <person name="Raoult D."/>
            <person name="La Scola B."/>
        </authorList>
    </citation>
    <scope>NUCLEOTIDE SEQUENCE [LARGE SCALE GENOMIC DNA]</scope>
    <source>
        <strain evidence="1">Soda lake</strain>
    </source>
</reference>
<dbReference type="RefSeq" id="YP_010781340.1">
    <property type="nucleotide sequence ID" value="NC_075039.1"/>
</dbReference>
<reference evidence="1" key="1">
    <citation type="submission" date="2017-01" db="EMBL/GenBank/DDBJ databases">
        <authorList>
            <person name="Assis F.L."/>
            <person name="Abrahao J.S."/>
            <person name="Silva L."/>
            <person name="Khalil J.B."/>
            <person name="Rodrigues R."/>
            <person name="Silva L.S."/>
            <person name="Arantes T."/>
            <person name="Boratto P."/>
            <person name="Andrade M."/>
            <person name="Kroon E.G."/>
            <person name="Ribeiro B."/>
            <person name="Bergier I."/>
            <person name="Seligmann H."/>
            <person name="Ghigo E."/>
            <person name="Colson P."/>
            <person name="Levasseur A."/>
            <person name="Raoult D."/>
            <person name="Scola B.L."/>
        </authorList>
    </citation>
    <scope>NUCLEOTIDE SEQUENCE</scope>
    <source>
        <strain evidence="1">Soda lake</strain>
    </source>
</reference>
<dbReference type="KEGG" id="vg:80518104"/>
<accession>A0A6N1NIA9</accession>